<dbReference type="GO" id="GO:0016020">
    <property type="term" value="C:membrane"/>
    <property type="evidence" value="ECO:0007669"/>
    <property type="project" value="UniProtKB-SubCell"/>
</dbReference>
<name>V9KGF4_CALMI</name>
<dbReference type="CDD" id="cd00435">
    <property type="entry name" value="ACBP"/>
    <property type="match status" value="1"/>
</dbReference>
<protein>
    <submittedName>
        <fullName evidence="16">Acyl-CoA-binding domain-containing protein 5</fullName>
    </submittedName>
</protein>
<dbReference type="GO" id="GO:0000062">
    <property type="term" value="F:fatty-acyl-CoA binding"/>
    <property type="evidence" value="ECO:0007669"/>
    <property type="project" value="InterPro"/>
</dbReference>
<feature type="non-terminal residue" evidence="16">
    <location>
        <position position="1"/>
    </location>
</feature>
<dbReference type="PIRSF" id="PIRSF002412">
    <property type="entry name" value="MA_DBI"/>
    <property type="match status" value="1"/>
</dbReference>
<evidence type="ECO:0000256" key="8">
    <source>
        <dbReference type="ARBA" id="ARBA00023121"/>
    </source>
</evidence>
<dbReference type="InterPro" id="IPR035984">
    <property type="entry name" value="Acyl-CoA-binding_sf"/>
</dbReference>
<evidence type="ECO:0000256" key="12">
    <source>
        <dbReference type="SAM" id="Coils"/>
    </source>
</evidence>
<dbReference type="FunFam" id="1.20.80.10:FF:000010">
    <property type="entry name" value="Acyl-CoA-binding domain-containing protein 5"/>
    <property type="match status" value="1"/>
</dbReference>
<keyword evidence="4 14" id="KW-0812">Transmembrane</keyword>
<feature type="compositionally biased region" description="Basic and acidic residues" evidence="13">
    <location>
        <begin position="369"/>
        <end position="387"/>
    </location>
</feature>
<dbReference type="PROSITE" id="PS51228">
    <property type="entry name" value="ACB_2"/>
    <property type="match status" value="1"/>
</dbReference>
<feature type="compositionally biased region" description="Acidic residues" evidence="13">
    <location>
        <begin position="192"/>
        <end position="215"/>
    </location>
</feature>
<dbReference type="AlphaFoldDB" id="V9KGF4"/>
<feature type="compositionally biased region" description="Polar residues" evidence="13">
    <location>
        <begin position="1"/>
        <end position="11"/>
    </location>
</feature>
<evidence type="ECO:0000256" key="3">
    <source>
        <dbReference type="ARBA" id="ARBA00022448"/>
    </source>
</evidence>
<evidence type="ECO:0000256" key="10">
    <source>
        <dbReference type="ARBA" id="ARBA00025481"/>
    </source>
</evidence>
<evidence type="ECO:0000259" key="15">
    <source>
        <dbReference type="PROSITE" id="PS51228"/>
    </source>
</evidence>
<keyword evidence="6" id="KW-0072">Autophagy</keyword>
<feature type="binding site" evidence="11">
    <location>
        <begin position="45"/>
        <end position="54"/>
    </location>
    <ligand>
        <name>an acyl-CoA</name>
        <dbReference type="ChEBI" id="CHEBI:58342"/>
    </ligand>
</feature>
<comment type="subcellular location">
    <subcellularLocation>
        <location evidence="1">Membrane</location>
        <topology evidence="1">Single-pass membrane protein</topology>
    </subcellularLocation>
</comment>
<evidence type="ECO:0000256" key="11">
    <source>
        <dbReference type="PIRSR" id="PIRSR002412-1"/>
    </source>
</evidence>
<dbReference type="PRINTS" id="PR00689">
    <property type="entry name" value="ACOABINDINGP"/>
</dbReference>
<dbReference type="InterPro" id="IPR000582">
    <property type="entry name" value="Acyl-CoA-binding_protein"/>
</dbReference>
<comment type="similarity">
    <text evidence="2">Belongs to the ATG37 family.</text>
</comment>
<dbReference type="InterPro" id="IPR022408">
    <property type="entry name" value="Acyl-CoA-binding_prot_CS"/>
</dbReference>
<feature type="coiled-coil region" evidence="12">
    <location>
        <begin position="448"/>
        <end position="475"/>
    </location>
</feature>
<feature type="binding site" evidence="11">
    <location>
        <position position="91"/>
    </location>
    <ligand>
        <name>an acyl-CoA</name>
        <dbReference type="ChEBI" id="CHEBI:58342"/>
    </ligand>
</feature>
<dbReference type="Pfam" id="PF00887">
    <property type="entry name" value="ACBP"/>
    <property type="match status" value="1"/>
</dbReference>
<feature type="region of interest" description="Disordered" evidence="13">
    <location>
        <begin position="355"/>
        <end position="439"/>
    </location>
</feature>
<evidence type="ECO:0000313" key="16">
    <source>
        <dbReference type="EMBL" id="AFO97094.1"/>
    </source>
</evidence>
<keyword evidence="8" id="KW-0446">Lipid-binding</keyword>
<evidence type="ECO:0000256" key="7">
    <source>
        <dbReference type="ARBA" id="ARBA00023054"/>
    </source>
</evidence>
<feature type="region of interest" description="Disordered" evidence="13">
    <location>
        <begin position="175"/>
        <end position="220"/>
    </location>
</feature>
<feature type="compositionally biased region" description="Polar residues" evidence="13">
    <location>
        <begin position="420"/>
        <end position="430"/>
    </location>
</feature>
<keyword evidence="7 12" id="KW-0175">Coiled coil</keyword>
<evidence type="ECO:0000256" key="2">
    <source>
        <dbReference type="ARBA" id="ARBA00010310"/>
    </source>
</evidence>
<keyword evidence="3" id="KW-0813">Transport</keyword>
<reference evidence="16" key="1">
    <citation type="journal article" date="2014" name="Nature">
        <title>Elephant shark genome provides unique insights into gnathostome evolution.</title>
        <authorList>
            <consortium name="International Elephant Shark Genome Sequencing Consortium"/>
            <person name="Venkatesh B."/>
            <person name="Lee A.P."/>
            <person name="Ravi V."/>
            <person name="Maurya A.K."/>
            <person name="Lian M.M."/>
            <person name="Swann J.B."/>
            <person name="Ohta Y."/>
            <person name="Flajnik M.F."/>
            <person name="Sutoh Y."/>
            <person name="Kasahara M."/>
            <person name="Hoon S."/>
            <person name="Gangu V."/>
            <person name="Roy S.W."/>
            <person name="Irimia M."/>
            <person name="Korzh V."/>
            <person name="Kondrychyn I."/>
            <person name="Lim Z.W."/>
            <person name="Tay B.H."/>
            <person name="Tohari S."/>
            <person name="Kong K.W."/>
            <person name="Ho S."/>
            <person name="Lorente-Galdos B."/>
            <person name="Quilez J."/>
            <person name="Marques-Bonet T."/>
            <person name="Raney B.J."/>
            <person name="Ingham P.W."/>
            <person name="Tay A."/>
            <person name="Hillier L.W."/>
            <person name="Minx P."/>
            <person name="Boehm T."/>
            <person name="Wilson R.K."/>
            <person name="Brenner S."/>
            <person name="Warren W.C."/>
        </authorList>
    </citation>
    <scope>NUCLEOTIDE SEQUENCE</scope>
    <source>
        <tissue evidence="16">Brain</tissue>
    </source>
</reference>
<organism evidence="16">
    <name type="scientific">Callorhinchus milii</name>
    <name type="common">Ghost shark</name>
    <dbReference type="NCBI Taxonomy" id="7868"/>
    <lineage>
        <taxon>Eukaryota</taxon>
        <taxon>Metazoa</taxon>
        <taxon>Chordata</taxon>
        <taxon>Craniata</taxon>
        <taxon>Vertebrata</taxon>
        <taxon>Chondrichthyes</taxon>
        <taxon>Holocephali</taxon>
        <taxon>Chimaeriformes</taxon>
        <taxon>Callorhinchidae</taxon>
        <taxon>Callorhinchus</taxon>
    </lineage>
</organism>
<accession>V9KGF4</accession>
<feature type="binding site" evidence="11">
    <location>
        <begin position="65"/>
        <end position="69"/>
    </location>
    <ligand>
        <name>an acyl-CoA</name>
        <dbReference type="ChEBI" id="CHEBI:58342"/>
    </ligand>
</feature>
<dbReference type="InterPro" id="IPR016347">
    <property type="entry name" value="ACBD5"/>
</dbReference>
<dbReference type="PROSITE" id="PS00880">
    <property type="entry name" value="ACB_1"/>
    <property type="match status" value="1"/>
</dbReference>
<proteinExistence type="evidence at transcript level"/>
<evidence type="ECO:0000256" key="9">
    <source>
        <dbReference type="ARBA" id="ARBA00023136"/>
    </source>
</evidence>
<evidence type="ECO:0000256" key="14">
    <source>
        <dbReference type="SAM" id="Phobius"/>
    </source>
</evidence>
<dbReference type="GO" id="GO:0006631">
    <property type="term" value="P:fatty acid metabolic process"/>
    <property type="evidence" value="ECO:0007669"/>
    <property type="project" value="TreeGrafter"/>
</dbReference>
<dbReference type="EMBL" id="JW864577">
    <property type="protein sequence ID" value="AFO97094.1"/>
    <property type="molecule type" value="mRNA"/>
</dbReference>
<keyword evidence="9 14" id="KW-0472">Membrane</keyword>
<feature type="compositionally biased region" description="Polar residues" evidence="13">
    <location>
        <begin position="175"/>
        <end position="191"/>
    </location>
</feature>
<evidence type="ECO:0000256" key="6">
    <source>
        <dbReference type="ARBA" id="ARBA00023006"/>
    </source>
</evidence>
<dbReference type="PANTHER" id="PTHR23310">
    <property type="entry name" value="ACYL-COA-BINDING PROTEIN, ACBP"/>
    <property type="match status" value="1"/>
</dbReference>
<evidence type="ECO:0000256" key="5">
    <source>
        <dbReference type="ARBA" id="ARBA00022989"/>
    </source>
</evidence>
<feature type="domain" description="ACB" evidence="15">
    <location>
        <begin position="34"/>
        <end position="123"/>
    </location>
</feature>
<feature type="region of interest" description="Disordered" evidence="13">
    <location>
        <begin position="1"/>
        <end position="29"/>
    </location>
</feature>
<evidence type="ECO:0000256" key="4">
    <source>
        <dbReference type="ARBA" id="ARBA00022692"/>
    </source>
</evidence>
<dbReference type="Gene3D" id="1.20.80.10">
    <property type="match status" value="1"/>
</dbReference>
<evidence type="ECO:0000256" key="13">
    <source>
        <dbReference type="SAM" id="MobiDB-lite"/>
    </source>
</evidence>
<dbReference type="PANTHER" id="PTHR23310:SF6">
    <property type="entry name" value="ACYL-COA-BINDING DOMAIN-CONTAINING PROTEIN 5"/>
    <property type="match status" value="1"/>
</dbReference>
<dbReference type="SUPFAM" id="SSF47027">
    <property type="entry name" value="Acyl-CoA binding protein"/>
    <property type="match status" value="1"/>
</dbReference>
<evidence type="ECO:0000256" key="1">
    <source>
        <dbReference type="ARBA" id="ARBA00004167"/>
    </source>
</evidence>
<dbReference type="GO" id="GO:0000425">
    <property type="term" value="P:pexophagy"/>
    <property type="evidence" value="ECO:0007669"/>
    <property type="project" value="InterPro"/>
</dbReference>
<dbReference type="GO" id="GO:0005777">
    <property type="term" value="C:peroxisome"/>
    <property type="evidence" value="ECO:0007669"/>
    <property type="project" value="TreeGrafter"/>
</dbReference>
<comment type="function">
    <text evidence="10">Acyl-CoA binding protein which acts as the peroxisome receptor for pexophagy but is dispensable for aggrephagy and nonselective autophagy. Binds medium- and long-chain acyl-CoA esters.</text>
</comment>
<feature type="binding site" evidence="11">
    <location>
        <position position="110"/>
    </location>
    <ligand>
        <name>an acyl-CoA</name>
        <dbReference type="ChEBI" id="CHEBI:58342"/>
    </ligand>
</feature>
<dbReference type="InterPro" id="IPR014352">
    <property type="entry name" value="FERM/acyl-CoA-bd_prot_sf"/>
</dbReference>
<feature type="compositionally biased region" description="Basic and acidic residues" evidence="13">
    <location>
        <begin position="394"/>
        <end position="407"/>
    </location>
</feature>
<keyword evidence="5 14" id="KW-1133">Transmembrane helix</keyword>
<feature type="transmembrane region" description="Helical" evidence="14">
    <location>
        <begin position="510"/>
        <end position="528"/>
    </location>
</feature>
<sequence>RFRLSNPSGCVSSPPHPTPRSSLCGKMEETESVHTRRFEAAVSVIQSLPKNGSFQPSNELMLKFYSYYKQATLGPCNTPRPGFWDPIGKYKWDAWNSLGDMSKEEAMIAYVEEMKTILESMPMTEKVEDLLRVIGPFYELVDDKKQTLSPLAISAGRLDKVVKSLEDLGNVLSSAQNCDKMNGNIESNDSSAESEQEEGEEDDDEDATDDDEKEENEVVKLQNLTQGPAVDMKAELVLPNGTVGEKLIPCAYSTFQNSKSSLNGEETADKKTVLQMGPATDINGEIDGMENHLEDISGIQHITSDSDSEDYCDSMEQLGLEEISKHISDGEMLNSSPKISAVAYSRLSGSTRWNIQPELEHSAGTIELQGERKGREGGIAHGGEDTKPSGSGSYKEKIATEKTESRGLKRMRGNRMQHLGDSSQVAQQGSSGDGERWNSDWVQNRSLNQQIAAALSRLQEDMQDVVERLHTLEALTVSQANSENLQPNSRSDTFVKKSSWWPFEVSGHTLAFAVLWPFIAQLLVHLYFQRRKRKLN</sequence>